<keyword evidence="6" id="KW-0539">Nucleus</keyword>
<dbReference type="PANTHER" id="PTHR36206:SF12">
    <property type="entry name" value="ASPERCRYPTIN BIOSYNTHESIS CLUSTER-SPECIFIC TRANSCRIPTION REGULATOR ATNN-RELATED"/>
    <property type="match status" value="1"/>
</dbReference>
<keyword evidence="5" id="KW-0804">Transcription</keyword>
<sequence length="432" mass="49532">MARSRYLFSLKEYGTALAKAAGETRDGKGDIVMITSVVFCFFFELWLGDMQGSQKHAKTAERLILAQKLSSNDESGHNQVRPAIEQLCSQFSSCSFPRGNDGNNLDTPDSAAQVPFVDYADAKTRLESLTISVFSRARTYQQLDDCDIDTMWQNIQKLQEELNHWYDELLALNNRSANDLTAGDEQQQYLLEIRYRCFKVNLAVWPFQDEMLYDKHLDDFEIIVECCAEVLKYTASNNPGVHRSAETTPIQALSFAGGCCRDPIIRRQAIRLLYRYRRQEGVWSSLACGSTTEHILMLEEENISSVRTCFDIPASRRIRPFSISYDSGRKRGEKTPRFILTYQRPHLTADALHERIIQIDKYTVMSDYGNDSIVWYPRNPRAPLMESEIAAAEMNQDGPLMLPLDSWSVFFNYDLIKASKMTFMELSFEGFD</sequence>
<reference evidence="7" key="1">
    <citation type="submission" date="2022-10" db="EMBL/GenBank/DDBJ databases">
        <title>Culturing micro-colonial fungi from biological soil crusts in the Mojave desert and describing Neophaeococcomyces mojavensis, and introducing the new genera and species Taxawa tesnikishii.</title>
        <authorList>
            <person name="Kurbessoian T."/>
            <person name="Stajich J.E."/>
        </authorList>
    </citation>
    <scope>NUCLEOTIDE SEQUENCE</scope>
    <source>
        <strain evidence="7">TK_41</strain>
    </source>
</reference>
<dbReference type="EMBL" id="JAPDRK010000014">
    <property type="protein sequence ID" value="KAJ9606207.1"/>
    <property type="molecule type" value="Genomic_DNA"/>
</dbReference>
<evidence type="ECO:0000256" key="4">
    <source>
        <dbReference type="ARBA" id="ARBA00023125"/>
    </source>
</evidence>
<gene>
    <name evidence="7" type="ORF">H2200_009168</name>
</gene>
<protein>
    <submittedName>
        <fullName evidence="7">Uncharacterized protein</fullName>
    </submittedName>
</protein>
<organism evidence="7 8">
    <name type="scientific">Cladophialophora chaetospira</name>
    <dbReference type="NCBI Taxonomy" id="386627"/>
    <lineage>
        <taxon>Eukaryota</taxon>
        <taxon>Fungi</taxon>
        <taxon>Dikarya</taxon>
        <taxon>Ascomycota</taxon>
        <taxon>Pezizomycotina</taxon>
        <taxon>Eurotiomycetes</taxon>
        <taxon>Chaetothyriomycetidae</taxon>
        <taxon>Chaetothyriales</taxon>
        <taxon>Herpotrichiellaceae</taxon>
        <taxon>Cladophialophora</taxon>
    </lineage>
</organism>
<comment type="caution">
    <text evidence="7">The sequence shown here is derived from an EMBL/GenBank/DDBJ whole genome shotgun (WGS) entry which is preliminary data.</text>
</comment>
<keyword evidence="4" id="KW-0238">DNA-binding</keyword>
<evidence type="ECO:0000313" key="7">
    <source>
        <dbReference type="EMBL" id="KAJ9606207.1"/>
    </source>
</evidence>
<dbReference type="GO" id="GO:0003677">
    <property type="term" value="F:DNA binding"/>
    <property type="evidence" value="ECO:0007669"/>
    <property type="project" value="UniProtKB-KW"/>
</dbReference>
<keyword evidence="2" id="KW-0862">Zinc</keyword>
<dbReference type="AlphaFoldDB" id="A0AA38X3M8"/>
<dbReference type="PANTHER" id="PTHR36206">
    <property type="entry name" value="ASPERCRYPTIN BIOSYNTHESIS CLUSTER-SPECIFIC TRANSCRIPTION REGULATOR ATNN-RELATED"/>
    <property type="match status" value="1"/>
</dbReference>
<evidence type="ECO:0000256" key="1">
    <source>
        <dbReference type="ARBA" id="ARBA00022723"/>
    </source>
</evidence>
<accession>A0AA38X3M8</accession>
<evidence type="ECO:0000256" key="6">
    <source>
        <dbReference type="ARBA" id="ARBA00023242"/>
    </source>
</evidence>
<evidence type="ECO:0000256" key="2">
    <source>
        <dbReference type="ARBA" id="ARBA00022833"/>
    </source>
</evidence>
<keyword evidence="3" id="KW-0805">Transcription regulation</keyword>
<keyword evidence="8" id="KW-1185">Reference proteome</keyword>
<evidence type="ECO:0000256" key="3">
    <source>
        <dbReference type="ARBA" id="ARBA00023015"/>
    </source>
</evidence>
<dbReference type="InterPro" id="IPR052360">
    <property type="entry name" value="Transcr_Regulatory_Proteins"/>
</dbReference>
<dbReference type="GO" id="GO:0046872">
    <property type="term" value="F:metal ion binding"/>
    <property type="evidence" value="ECO:0007669"/>
    <property type="project" value="UniProtKB-KW"/>
</dbReference>
<dbReference type="Proteomes" id="UP001172673">
    <property type="component" value="Unassembled WGS sequence"/>
</dbReference>
<proteinExistence type="predicted"/>
<evidence type="ECO:0000313" key="8">
    <source>
        <dbReference type="Proteomes" id="UP001172673"/>
    </source>
</evidence>
<name>A0AA38X3M8_9EURO</name>
<keyword evidence="1" id="KW-0479">Metal-binding</keyword>
<evidence type="ECO:0000256" key="5">
    <source>
        <dbReference type="ARBA" id="ARBA00023163"/>
    </source>
</evidence>